<keyword evidence="7" id="KW-1185">Reference proteome</keyword>
<accession>A0ABX1T0J8</accession>
<evidence type="ECO:0000313" key="7">
    <source>
        <dbReference type="Proteomes" id="UP000553756"/>
    </source>
</evidence>
<dbReference type="Proteomes" id="UP000553756">
    <property type="component" value="Unassembled WGS sequence"/>
</dbReference>
<dbReference type="SUPFAM" id="SSF56349">
    <property type="entry name" value="DNA breaking-rejoining enzymes"/>
    <property type="match status" value="1"/>
</dbReference>
<dbReference type="InterPro" id="IPR011010">
    <property type="entry name" value="DNA_brk_join_enz"/>
</dbReference>
<proteinExistence type="inferred from homology"/>
<evidence type="ECO:0000256" key="3">
    <source>
        <dbReference type="ARBA" id="ARBA00023125"/>
    </source>
</evidence>
<keyword evidence="2" id="KW-0229">DNA integration</keyword>
<dbReference type="Pfam" id="PF22022">
    <property type="entry name" value="Phage_int_M"/>
    <property type="match status" value="1"/>
</dbReference>
<dbReference type="InterPro" id="IPR050808">
    <property type="entry name" value="Phage_Integrase"/>
</dbReference>
<dbReference type="InterPro" id="IPR002104">
    <property type="entry name" value="Integrase_catalytic"/>
</dbReference>
<evidence type="ECO:0000256" key="1">
    <source>
        <dbReference type="ARBA" id="ARBA00008857"/>
    </source>
</evidence>
<dbReference type="Gene3D" id="1.10.443.10">
    <property type="entry name" value="Intergrase catalytic core"/>
    <property type="match status" value="1"/>
</dbReference>
<dbReference type="EMBL" id="JAAIIJ010000018">
    <property type="protein sequence ID" value="NMN02354.1"/>
    <property type="molecule type" value="Genomic_DNA"/>
</dbReference>
<protein>
    <submittedName>
        <fullName evidence="6">Integrase</fullName>
    </submittedName>
</protein>
<evidence type="ECO:0000313" key="6">
    <source>
        <dbReference type="EMBL" id="NMN02354.1"/>
    </source>
</evidence>
<keyword evidence="4" id="KW-0233">DNA recombination</keyword>
<name>A0ABX1T0J8_9BIFI</name>
<comment type="caution">
    <text evidence="6">The sequence shown here is derived from an EMBL/GenBank/DDBJ whole genome shotgun (WGS) entry which is preliminary data.</text>
</comment>
<dbReference type="PANTHER" id="PTHR30629">
    <property type="entry name" value="PROPHAGE INTEGRASE"/>
    <property type="match status" value="1"/>
</dbReference>
<feature type="domain" description="Tyr recombinase" evidence="5">
    <location>
        <begin position="176"/>
        <end position="373"/>
    </location>
</feature>
<dbReference type="InterPro" id="IPR053876">
    <property type="entry name" value="Phage_int_M"/>
</dbReference>
<reference evidence="6 7" key="1">
    <citation type="submission" date="2020-02" db="EMBL/GenBank/DDBJ databases">
        <title>Characterization of phylogenetic diversity of novel bifidobacterial species isolated in Czech ZOOs.</title>
        <authorList>
            <person name="Lugli G.A."/>
            <person name="Vera N.B."/>
            <person name="Ventura M."/>
        </authorList>
    </citation>
    <scope>NUCLEOTIDE SEQUENCE [LARGE SCALE GENOMIC DNA]</scope>
    <source>
        <strain evidence="6 7">DSM 109963</strain>
    </source>
</reference>
<dbReference type="CDD" id="cd01189">
    <property type="entry name" value="INT_ICEBs1_C_like"/>
    <property type="match status" value="1"/>
</dbReference>
<evidence type="ECO:0000256" key="4">
    <source>
        <dbReference type="ARBA" id="ARBA00023172"/>
    </source>
</evidence>
<gene>
    <name evidence="6" type="ORF">G1C94_0976</name>
</gene>
<dbReference type="PANTHER" id="PTHR30629:SF2">
    <property type="entry name" value="PROPHAGE INTEGRASE INTS-RELATED"/>
    <property type="match status" value="1"/>
</dbReference>
<evidence type="ECO:0000256" key="2">
    <source>
        <dbReference type="ARBA" id="ARBA00022908"/>
    </source>
</evidence>
<dbReference type="PROSITE" id="PS51898">
    <property type="entry name" value="TYR_RECOMBINASE"/>
    <property type="match status" value="1"/>
</dbReference>
<dbReference type="InterPro" id="IPR010998">
    <property type="entry name" value="Integrase_recombinase_N"/>
</dbReference>
<dbReference type="Pfam" id="PF00589">
    <property type="entry name" value="Phage_integrase"/>
    <property type="match status" value="1"/>
</dbReference>
<organism evidence="6 7">
    <name type="scientific">Bifidobacterium panos</name>
    <dbReference type="NCBI Taxonomy" id="2675321"/>
    <lineage>
        <taxon>Bacteria</taxon>
        <taxon>Bacillati</taxon>
        <taxon>Actinomycetota</taxon>
        <taxon>Actinomycetes</taxon>
        <taxon>Bifidobacteriales</taxon>
        <taxon>Bifidobacteriaceae</taxon>
        <taxon>Bifidobacterium</taxon>
    </lineage>
</organism>
<sequence length="387" mass="43014">MARPRLPIGSYGKINLVEVTPGTWRARCRFRFPDGKFKQVERYRDSKMKAEAALKNALVDLQSDTGGTIRSQTSLSCLADLFMADKRERRSAGTVQTYQVAVDAHIKPDIGDLAVIEATPERLNKYLLSIAKEDGHGAAKNCRSVLSGMMALAVRNGALLHNPVAEVERIEKPGKPGSEPIPPERYQEFLNAVRNDEVLRERDSAELFEFMAATGFRIGEACGLRWSAVDFDHGRVTMSAIAKRITSKGMILQEYGKTDKSARTIDVPDVTMRMLSERRERMSHYGYILVFPTLLGKIRDPNNSERDLRERRDALGFPGITSHSLRKSVATILDAKGLSARAIADYLGHAKPSMTEDVYMGRNLGSEEAAVRMNEALDDPLSTNVRG</sequence>
<evidence type="ECO:0000259" key="5">
    <source>
        <dbReference type="PROSITE" id="PS51898"/>
    </source>
</evidence>
<comment type="similarity">
    <text evidence="1">Belongs to the 'phage' integrase family.</text>
</comment>
<dbReference type="Gene3D" id="1.10.150.130">
    <property type="match status" value="1"/>
</dbReference>
<keyword evidence="3" id="KW-0238">DNA-binding</keyword>
<dbReference type="InterPro" id="IPR013762">
    <property type="entry name" value="Integrase-like_cat_sf"/>
</dbReference>